<gene>
    <name evidence="1" type="primary">fshr</name>
    <name evidence="1" type="ORF">DAT39_001827</name>
</gene>
<proteinExistence type="predicted"/>
<reference evidence="1" key="1">
    <citation type="submission" date="2020-07" db="EMBL/GenBank/DDBJ databases">
        <title>Clarias magur genome sequencing, assembly and annotation.</title>
        <authorList>
            <person name="Kushwaha B."/>
            <person name="Kumar R."/>
            <person name="Das P."/>
            <person name="Joshi C.G."/>
            <person name="Kumar D."/>
            <person name="Nagpure N.S."/>
            <person name="Pandey M."/>
            <person name="Agarwal S."/>
            <person name="Srivastava S."/>
            <person name="Singh M."/>
            <person name="Sahoo L."/>
            <person name="Jayasankar P."/>
            <person name="Meher P.K."/>
            <person name="Koringa P.G."/>
            <person name="Iquebal M.A."/>
            <person name="Das S.P."/>
            <person name="Bit A."/>
            <person name="Patnaik S."/>
            <person name="Patel N."/>
            <person name="Shah T.M."/>
            <person name="Hinsu A."/>
            <person name="Jena J.K."/>
        </authorList>
    </citation>
    <scope>NUCLEOTIDE SEQUENCE</scope>
    <source>
        <strain evidence="1">CIFAMagur01</strain>
        <tissue evidence="1">Testis</tissue>
    </source>
</reference>
<dbReference type="AlphaFoldDB" id="A0A8J4UQ25"/>
<keyword evidence="1" id="KW-0675">Receptor</keyword>
<evidence type="ECO:0000313" key="2">
    <source>
        <dbReference type="Proteomes" id="UP000727407"/>
    </source>
</evidence>
<dbReference type="Proteomes" id="UP000727407">
    <property type="component" value="Unassembled WGS sequence"/>
</dbReference>
<sequence>MTCKCEHGCQMVKVFRTLIYSAEIVPKHCKAITDWRWRLVIMSMMNVSLLRKRGCLYSMRDELIKGPF</sequence>
<name>A0A8J4UQ25_CLAMG</name>
<comment type="caution">
    <text evidence="1">The sequence shown here is derived from an EMBL/GenBank/DDBJ whole genome shotgun (WGS) entry which is preliminary data.</text>
</comment>
<evidence type="ECO:0000313" key="1">
    <source>
        <dbReference type="EMBL" id="KAF5908364.1"/>
    </source>
</evidence>
<dbReference type="EMBL" id="QNUK01000013">
    <property type="protein sequence ID" value="KAF5908364.1"/>
    <property type="molecule type" value="Genomic_DNA"/>
</dbReference>
<accession>A0A8J4UQ25</accession>
<organism evidence="1 2">
    <name type="scientific">Clarias magur</name>
    <name type="common">Asian catfish</name>
    <name type="synonym">Macropteronotus magur</name>
    <dbReference type="NCBI Taxonomy" id="1594786"/>
    <lineage>
        <taxon>Eukaryota</taxon>
        <taxon>Metazoa</taxon>
        <taxon>Chordata</taxon>
        <taxon>Craniata</taxon>
        <taxon>Vertebrata</taxon>
        <taxon>Euteleostomi</taxon>
        <taxon>Actinopterygii</taxon>
        <taxon>Neopterygii</taxon>
        <taxon>Teleostei</taxon>
        <taxon>Ostariophysi</taxon>
        <taxon>Siluriformes</taxon>
        <taxon>Clariidae</taxon>
        <taxon>Clarias</taxon>
    </lineage>
</organism>
<keyword evidence="2" id="KW-1185">Reference proteome</keyword>
<protein>
    <submittedName>
        <fullName evidence="1">Follicle-stimulating hormone receptor</fullName>
    </submittedName>
</protein>